<dbReference type="Proteomes" id="UP000176504">
    <property type="component" value="Unassembled WGS sequence"/>
</dbReference>
<dbReference type="EMBL" id="MEVI01000002">
    <property type="protein sequence ID" value="OGC55339.1"/>
    <property type="molecule type" value="Genomic_DNA"/>
</dbReference>
<dbReference type="GO" id="GO:0003677">
    <property type="term" value="F:DNA binding"/>
    <property type="evidence" value="ECO:0007669"/>
    <property type="project" value="UniProtKB-KW"/>
</dbReference>
<dbReference type="CDD" id="cd00093">
    <property type="entry name" value="HTH_XRE"/>
    <property type="match status" value="1"/>
</dbReference>
<feature type="domain" description="HTH cro/C1-type" evidence="4">
    <location>
        <begin position="12"/>
        <end position="66"/>
    </location>
</feature>
<name>A0A1F4VDU2_UNCKA</name>
<dbReference type="InterPro" id="IPR050807">
    <property type="entry name" value="TransReg_Diox_bact_type"/>
</dbReference>
<keyword evidence="2" id="KW-0238">DNA-binding</keyword>
<protein>
    <submittedName>
        <fullName evidence="5">Transcriptional regulator</fullName>
    </submittedName>
</protein>
<evidence type="ECO:0000313" key="6">
    <source>
        <dbReference type="Proteomes" id="UP000176504"/>
    </source>
</evidence>
<dbReference type="Gene3D" id="1.10.260.40">
    <property type="entry name" value="lambda repressor-like DNA-binding domains"/>
    <property type="match status" value="1"/>
</dbReference>
<organism evidence="5 6">
    <name type="scientific">candidate division WWE3 bacterium RIFCSPLOWO2_01_FULL_41_18</name>
    <dbReference type="NCBI Taxonomy" id="1802625"/>
    <lineage>
        <taxon>Bacteria</taxon>
        <taxon>Katanobacteria</taxon>
    </lineage>
</organism>
<dbReference type="InterPro" id="IPR010982">
    <property type="entry name" value="Lambda_DNA-bd_dom_sf"/>
</dbReference>
<reference evidence="5 6" key="1">
    <citation type="journal article" date="2016" name="Nat. Commun.">
        <title>Thousands of microbial genomes shed light on interconnected biogeochemical processes in an aquifer system.</title>
        <authorList>
            <person name="Anantharaman K."/>
            <person name="Brown C.T."/>
            <person name="Hug L.A."/>
            <person name="Sharon I."/>
            <person name="Castelle C.J."/>
            <person name="Probst A.J."/>
            <person name="Thomas B.C."/>
            <person name="Singh A."/>
            <person name="Wilkins M.J."/>
            <person name="Karaoz U."/>
            <person name="Brodie E.L."/>
            <person name="Williams K.H."/>
            <person name="Hubbard S.S."/>
            <person name="Banfield J.F."/>
        </authorList>
    </citation>
    <scope>NUCLEOTIDE SEQUENCE [LARGE SCALE GENOMIC DNA]</scope>
</reference>
<dbReference type="SUPFAM" id="SSF47413">
    <property type="entry name" value="lambda repressor-like DNA-binding domains"/>
    <property type="match status" value="1"/>
</dbReference>
<proteinExistence type="predicted"/>
<dbReference type="PANTHER" id="PTHR46797">
    <property type="entry name" value="HTH-TYPE TRANSCRIPTIONAL REGULATOR"/>
    <property type="match status" value="1"/>
</dbReference>
<evidence type="ECO:0000256" key="3">
    <source>
        <dbReference type="ARBA" id="ARBA00023163"/>
    </source>
</evidence>
<evidence type="ECO:0000256" key="1">
    <source>
        <dbReference type="ARBA" id="ARBA00023015"/>
    </source>
</evidence>
<dbReference type="Pfam" id="PF01381">
    <property type="entry name" value="HTH_3"/>
    <property type="match status" value="1"/>
</dbReference>
<dbReference type="PROSITE" id="PS50943">
    <property type="entry name" value="HTH_CROC1"/>
    <property type="match status" value="1"/>
</dbReference>
<dbReference type="GO" id="GO:0005829">
    <property type="term" value="C:cytosol"/>
    <property type="evidence" value="ECO:0007669"/>
    <property type="project" value="TreeGrafter"/>
</dbReference>
<evidence type="ECO:0000256" key="2">
    <source>
        <dbReference type="ARBA" id="ARBA00023125"/>
    </source>
</evidence>
<accession>A0A1F4VDU2</accession>
<keyword evidence="3" id="KW-0804">Transcription</keyword>
<dbReference type="PANTHER" id="PTHR46797:SF23">
    <property type="entry name" value="HTH-TYPE TRANSCRIPTIONAL REGULATOR SUTR"/>
    <property type="match status" value="1"/>
</dbReference>
<evidence type="ECO:0000313" key="5">
    <source>
        <dbReference type="EMBL" id="OGC55339.1"/>
    </source>
</evidence>
<dbReference type="InterPro" id="IPR001387">
    <property type="entry name" value="Cro/C1-type_HTH"/>
</dbReference>
<sequence length="68" mass="7620">MSDLPKHFGKKVREIRLTKGLSQGDVARRLNLHRSYISGIERGVRNPSLKVVEKIAKALGVKVNDLII</sequence>
<gene>
    <name evidence="5" type="ORF">A3A78_00005</name>
</gene>
<dbReference type="GO" id="GO:0003700">
    <property type="term" value="F:DNA-binding transcription factor activity"/>
    <property type="evidence" value="ECO:0007669"/>
    <property type="project" value="TreeGrafter"/>
</dbReference>
<evidence type="ECO:0000259" key="4">
    <source>
        <dbReference type="PROSITE" id="PS50943"/>
    </source>
</evidence>
<dbReference type="SMART" id="SM00530">
    <property type="entry name" value="HTH_XRE"/>
    <property type="match status" value="1"/>
</dbReference>
<comment type="caution">
    <text evidence="5">The sequence shown here is derived from an EMBL/GenBank/DDBJ whole genome shotgun (WGS) entry which is preliminary data.</text>
</comment>
<keyword evidence="1" id="KW-0805">Transcription regulation</keyword>
<dbReference type="AlphaFoldDB" id="A0A1F4VDU2"/>